<evidence type="ECO:0000259" key="2">
    <source>
        <dbReference type="PROSITE" id="PS51831"/>
    </source>
</evidence>
<evidence type="ECO:0000259" key="3">
    <source>
        <dbReference type="PROSITE" id="PS51832"/>
    </source>
</evidence>
<keyword evidence="1" id="KW-0472">Membrane</keyword>
<feature type="transmembrane region" description="Helical" evidence="1">
    <location>
        <begin position="134"/>
        <end position="153"/>
    </location>
</feature>
<dbReference type="SMART" id="SM00471">
    <property type="entry name" value="HDc"/>
    <property type="match status" value="1"/>
</dbReference>
<keyword evidence="1" id="KW-0812">Transmembrane</keyword>
<dbReference type="CDD" id="cd00077">
    <property type="entry name" value="HDc"/>
    <property type="match status" value="1"/>
</dbReference>
<dbReference type="InterPro" id="IPR006674">
    <property type="entry name" value="HD_domain"/>
</dbReference>
<dbReference type="Gene3D" id="1.10.3210.10">
    <property type="entry name" value="Hypothetical protein af1432"/>
    <property type="match status" value="1"/>
</dbReference>
<dbReference type="InterPro" id="IPR003607">
    <property type="entry name" value="HD/PDEase_dom"/>
</dbReference>
<dbReference type="SUPFAM" id="SSF109604">
    <property type="entry name" value="HD-domain/PDEase-like"/>
    <property type="match status" value="1"/>
</dbReference>
<keyword evidence="1" id="KW-1133">Transmembrane helix</keyword>
<reference evidence="5" key="1">
    <citation type="submission" date="2016-10" db="EMBL/GenBank/DDBJ databases">
        <authorList>
            <person name="Varghese N."/>
            <person name="Submissions S."/>
        </authorList>
    </citation>
    <scope>NUCLEOTIDE SEQUENCE [LARGE SCALE GENOMIC DNA]</scope>
    <source>
        <strain evidence="5">DSM 19181</strain>
    </source>
</reference>
<dbReference type="AlphaFoldDB" id="A0A1G9A7T4"/>
<dbReference type="PANTHER" id="PTHR43155">
    <property type="entry name" value="CYCLIC DI-GMP PHOSPHODIESTERASE PA4108-RELATED"/>
    <property type="match status" value="1"/>
</dbReference>
<dbReference type="EMBL" id="FNFK01000018">
    <property type="protein sequence ID" value="SDK23406.1"/>
    <property type="molecule type" value="Genomic_DNA"/>
</dbReference>
<organism evidence="4 5">
    <name type="scientific">Alkalibacterium thalassium</name>
    <dbReference type="NCBI Taxonomy" id="426701"/>
    <lineage>
        <taxon>Bacteria</taxon>
        <taxon>Bacillati</taxon>
        <taxon>Bacillota</taxon>
        <taxon>Bacilli</taxon>
        <taxon>Lactobacillales</taxon>
        <taxon>Carnobacteriaceae</taxon>
        <taxon>Alkalibacterium</taxon>
    </lineage>
</organism>
<dbReference type="PROSITE" id="PS51831">
    <property type="entry name" value="HD"/>
    <property type="match status" value="1"/>
</dbReference>
<dbReference type="RefSeq" id="WP_091266574.1">
    <property type="nucleotide sequence ID" value="NZ_FNFK01000018.1"/>
</dbReference>
<evidence type="ECO:0000313" key="5">
    <source>
        <dbReference type="Proteomes" id="UP000199433"/>
    </source>
</evidence>
<dbReference type="OrthoDB" id="9759601at2"/>
<name>A0A1G9A7T4_9LACT</name>
<feature type="domain" description="HD-GYP" evidence="3">
    <location>
        <begin position="195"/>
        <end position="392"/>
    </location>
</feature>
<proteinExistence type="predicted"/>
<sequence length="404" mass="45812">MNKLSSEKEQLLQKLILDYDRTLNIQILRVCSIYILLSLSWNLIFQWLNVPFSRADITVLLICFAVLAIIQIILKYVTISEKLKTHAVLLFVVFVIISLYYGSGYSESWSYFLLIPIVTSLYGNRLLSIFYSIMGFVSLFIVITTLPISTYYVSDGIDISNSLLLYVIVATFSYLLINKLNMLYNKQVNTVVDSLETTLEQVVNSFVVAMEAKDHYTFGHSERVSKYAVALAGQLPDYQDEHQLKTIRLIGLVHDIGKISIPEDILTKSTPLTKTEFDIIKTHSALGAQMIEKVEGLKSLKSGVLYHHERWDGKGYPTGKKGTDIPIEARILAVADSFDAITSTRPYRSERTFDEAMTEIESGIGTHYDPGFADAIRAVKAEFKEIYSDTHDQLDEFEKLTDFL</sequence>
<dbReference type="InterPro" id="IPR037522">
    <property type="entry name" value="HD_GYP_dom"/>
</dbReference>
<dbReference type="Pfam" id="PF13487">
    <property type="entry name" value="HD_5"/>
    <property type="match status" value="1"/>
</dbReference>
<gene>
    <name evidence="4" type="ORF">SAMN04488098_101831</name>
</gene>
<dbReference type="Proteomes" id="UP000199433">
    <property type="component" value="Unassembled WGS sequence"/>
</dbReference>
<feature type="transmembrane region" description="Helical" evidence="1">
    <location>
        <begin position="57"/>
        <end position="74"/>
    </location>
</feature>
<feature type="transmembrane region" description="Helical" evidence="1">
    <location>
        <begin position="86"/>
        <end position="103"/>
    </location>
</feature>
<dbReference type="STRING" id="426701.SAMN04488098_101831"/>
<keyword evidence="5" id="KW-1185">Reference proteome</keyword>
<protein>
    <submittedName>
        <fullName evidence="4">HD domain-containing protein</fullName>
    </submittedName>
</protein>
<evidence type="ECO:0000313" key="4">
    <source>
        <dbReference type="EMBL" id="SDK23406.1"/>
    </source>
</evidence>
<accession>A0A1G9A7T4</accession>
<feature type="transmembrane region" description="Helical" evidence="1">
    <location>
        <begin position="159"/>
        <end position="177"/>
    </location>
</feature>
<evidence type="ECO:0000256" key="1">
    <source>
        <dbReference type="SAM" id="Phobius"/>
    </source>
</evidence>
<feature type="domain" description="HD" evidence="2">
    <location>
        <begin position="217"/>
        <end position="341"/>
    </location>
</feature>
<feature type="transmembrane region" description="Helical" evidence="1">
    <location>
        <begin position="27"/>
        <end position="45"/>
    </location>
</feature>
<dbReference type="PROSITE" id="PS51832">
    <property type="entry name" value="HD_GYP"/>
    <property type="match status" value="1"/>
</dbReference>